<evidence type="ECO:0000256" key="5">
    <source>
        <dbReference type="ARBA" id="ARBA00022777"/>
    </source>
</evidence>
<evidence type="ECO:0000256" key="3">
    <source>
        <dbReference type="ARBA" id="ARBA00022490"/>
    </source>
</evidence>
<comment type="subcellular location">
    <subcellularLocation>
        <location evidence="1">Cytoplasm</location>
    </subcellularLocation>
</comment>
<dbReference type="GO" id="GO:0019202">
    <property type="term" value="F:amino acid kinase activity"/>
    <property type="evidence" value="ECO:0000318"/>
    <property type="project" value="GO_Central"/>
</dbReference>
<dbReference type="Proteomes" id="UP000008144">
    <property type="component" value="Chromosome 14"/>
</dbReference>
<dbReference type="SUPFAM" id="SSF56112">
    <property type="entry name" value="Protein kinase-like (PK-like)"/>
    <property type="match status" value="1"/>
</dbReference>
<reference evidence="7" key="1">
    <citation type="journal article" date="2002" name="Science">
        <title>The draft genome of Ciona intestinalis: insights into chordate and vertebrate origins.</title>
        <authorList>
            <person name="Dehal P."/>
            <person name="Satou Y."/>
            <person name="Campbell R.K."/>
            <person name="Chapman J."/>
            <person name="Degnan B."/>
            <person name="De Tomaso A."/>
            <person name="Davidson B."/>
            <person name="Di Gregorio A."/>
            <person name="Gelpke M."/>
            <person name="Goodstein D.M."/>
            <person name="Harafuji N."/>
            <person name="Hastings K.E."/>
            <person name="Ho I."/>
            <person name="Hotta K."/>
            <person name="Huang W."/>
            <person name="Kawashima T."/>
            <person name="Lemaire P."/>
            <person name="Martinez D."/>
            <person name="Meinertzhagen I.A."/>
            <person name="Necula S."/>
            <person name="Nonaka M."/>
            <person name="Putnam N."/>
            <person name="Rash S."/>
            <person name="Saiga H."/>
            <person name="Satake M."/>
            <person name="Terry A."/>
            <person name="Yamada L."/>
            <person name="Wang H.G."/>
            <person name="Awazu S."/>
            <person name="Azumi K."/>
            <person name="Boore J."/>
            <person name="Branno M."/>
            <person name="Chin-Bow S."/>
            <person name="DeSantis R."/>
            <person name="Doyle S."/>
            <person name="Francino P."/>
            <person name="Keys D.N."/>
            <person name="Haga S."/>
            <person name="Hayashi H."/>
            <person name="Hino K."/>
            <person name="Imai K.S."/>
            <person name="Inaba K."/>
            <person name="Kano S."/>
            <person name="Kobayashi K."/>
            <person name="Kobayashi M."/>
            <person name="Lee B.I."/>
            <person name="Makabe K.W."/>
            <person name="Manohar C."/>
            <person name="Matassi G."/>
            <person name="Medina M."/>
            <person name="Mochizuki Y."/>
            <person name="Mount S."/>
            <person name="Morishita T."/>
            <person name="Miura S."/>
            <person name="Nakayama A."/>
            <person name="Nishizaka S."/>
            <person name="Nomoto H."/>
            <person name="Ohta F."/>
            <person name="Oishi K."/>
            <person name="Rigoutsos I."/>
            <person name="Sano M."/>
            <person name="Sasaki A."/>
            <person name="Sasakura Y."/>
            <person name="Shoguchi E."/>
            <person name="Shin-i T."/>
            <person name="Spagnuolo A."/>
            <person name="Stainier D."/>
            <person name="Suzuki M.M."/>
            <person name="Tassy O."/>
            <person name="Takatori N."/>
            <person name="Tokuoka M."/>
            <person name="Yagi K."/>
            <person name="Yoshizaki F."/>
            <person name="Wada S."/>
            <person name="Zhang C."/>
            <person name="Hyatt P.D."/>
            <person name="Larimer F."/>
            <person name="Detter C."/>
            <person name="Doggett N."/>
            <person name="Glavina T."/>
            <person name="Hawkins T."/>
            <person name="Richardson P."/>
            <person name="Lucas S."/>
            <person name="Kohara Y."/>
            <person name="Levine M."/>
            <person name="Satoh N."/>
            <person name="Rokhsar D.S."/>
        </authorList>
    </citation>
    <scope>NUCLEOTIDE SEQUENCE [LARGE SCALE GENOMIC DNA]</scope>
</reference>
<dbReference type="PANTHER" id="PTHR21064">
    <property type="entry name" value="AMINOGLYCOSIDE PHOSPHOTRANSFERASE DOMAIN-CONTAINING PROTEIN-RELATED"/>
    <property type="match status" value="1"/>
</dbReference>
<accession>H2XTH1</accession>
<organism evidence="6 7">
    <name type="scientific">Ciona intestinalis</name>
    <name type="common">Transparent sea squirt</name>
    <name type="synonym">Ascidia intestinalis</name>
    <dbReference type="NCBI Taxonomy" id="7719"/>
    <lineage>
        <taxon>Eukaryota</taxon>
        <taxon>Metazoa</taxon>
        <taxon>Chordata</taxon>
        <taxon>Tunicata</taxon>
        <taxon>Ascidiacea</taxon>
        <taxon>Phlebobranchia</taxon>
        <taxon>Cionidae</taxon>
        <taxon>Ciona</taxon>
    </lineage>
</organism>
<evidence type="ECO:0000256" key="2">
    <source>
        <dbReference type="ARBA" id="ARBA00006219"/>
    </source>
</evidence>
<keyword evidence="4" id="KW-0808">Transferase</keyword>
<evidence type="ECO:0000256" key="1">
    <source>
        <dbReference type="ARBA" id="ARBA00004496"/>
    </source>
</evidence>
<protein>
    <recommendedName>
        <fullName evidence="8">Aminoglycoside phosphotransferase domain-containing protein</fullName>
    </recommendedName>
</protein>
<dbReference type="GO" id="GO:0005737">
    <property type="term" value="C:cytoplasm"/>
    <property type="evidence" value="ECO:0007669"/>
    <property type="project" value="UniProtKB-SubCell"/>
</dbReference>
<dbReference type="InterPro" id="IPR050249">
    <property type="entry name" value="Pseudomonas-type_ThrB"/>
</dbReference>
<dbReference type="GeneTree" id="ENSGT00390000011314"/>
<dbReference type="EMBL" id="EAAA01001225">
    <property type="status" value="NOT_ANNOTATED_CDS"/>
    <property type="molecule type" value="Genomic_DNA"/>
</dbReference>
<dbReference type="InParanoid" id="H2XTH1"/>
<dbReference type="PANTHER" id="PTHR21064:SF1">
    <property type="entry name" value="HYDROXYLYSINE KINASE"/>
    <property type="match status" value="1"/>
</dbReference>
<evidence type="ECO:0008006" key="8">
    <source>
        <dbReference type="Google" id="ProtNLM"/>
    </source>
</evidence>
<name>H2XTH1_CIOIN</name>
<proteinExistence type="inferred from homology"/>
<evidence type="ECO:0000313" key="6">
    <source>
        <dbReference type="Ensembl" id="ENSCINP00000032955.1"/>
    </source>
</evidence>
<sequence>MSLSDNAVVCALKEQFGFEVESIKSLDGYEDFNFYAKEVSSQRELMLKVKRPLHDPESPTSDVMRKAMIHLRCHGVLAPEPIQNRHGKYDSSFKFDDPVGKRFLELYTFVPGKTVADTFWTPKSMERMAVNVGQLCAKVTMALQA</sequence>
<dbReference type="Ensembl" id="ENSCINT00000034638.1">
    <property type="protein sequence ID" value="ENSCINP00000032955.1"/>
    <property type="gene ID" value="ENSCING00000018724.1"/>
</dbReference>
<dbReference type="STRING" id="7719.ENSCINP00000032955"/>
<evidence type="ECO:0000313" key="7">
    <source>
        <dbReference type="Proteomes" id="UP000008144"/>
    </source>
</evidence>
<dbReference type="InterPro" id="IPR011009">
    <property type="entry name" value="Kinase-like_dom_sf"/>
</dbReference>
<reference evidence="6" key="3">
    <citation type="submission" date="2025-08" db="UniProtKB">
        <authorList>
            <consortium name="Ensembl"/>
        </authorList>
    </citation>
    <scope>IDENTIFICATION</scope>
</reference>
<reference evidence="6" key="4">
    <citation type="submission" date="2025-09" db="UniProtKB">
        <authorList>
            <consortium name="Ensembl"/>
        </authorList>
    </citation>
    <scope>IDENTIFICATION</scope>
</reference>
<keyword evidence="5" id="KW-0418">Kinase</keyword>
<evidence type="ECO:0000256" key="4">
    <source>
        <dbReference type="ARBA" id="ARBA00022679"/>
    </source>
</evidence>
<dbReference type="AlphaFoldDB" id="H2XTH1"/>
<keyword evidence="3" id="KW-0963">Cytoplasm</keyword>
<dbReference type="HOGENOM" id="CLU_1786209_0_0_1"/>
<reference evidence="6" key="2">
    <citation type="journal article" date="2008" name="Genome Biol.">
        <title>Improved genome assembly and evidence-based global gene model set for the chordate Ciona intestinalis: new insight into intron and operon populations.</title>
        <authorList>
            <person name="Satou Y."/>
            <person name="Mineta K."/>
            <person name="Ogasawara M."/>
            <person name="Sasakura Y."/>
            <person name="Shoguchi E."/>
            <person name="Ueno K."/>
            <person name="Yamada L."/>
            <person name="Matsumoto J."/>
            <person name="Wasserscheid J."/>
            <person name="Dewar K."/>
            <person name="Wiley G.B."/>
            <person name="Macmil S.L."/>
            <person name="Roe B.A."/>
            <person name="Zeller R.W."/>
            <person name="Hastings K.E."/>
            <person name="Lemaire P."/>
            <person name="Lindquist E."/>
            <person name="Endo T."/>
            <person name="Hotta K."/>
            <person name="Inaba K."/>
        </authorList>
    </citation>
    <scope>NUCLEOTIDE SEQUENCE [LARGE SCALE GENOMIC DNA]</scope>
    <source>
        <strain evidence="6">wild type</strain>
    </source>
</reference>
<comment type="similarity">
    <text evidence="2">Belongs to the aminoglycoside phosphotransferase family.</text>
</comment>
<keyword evidence="7" id="KW-1185">Reference proteome</keyword>